<keyword evidence="3" id="KW-0812">Transmembrane</keyword>
<feature type="non-terminal residue" evidence="4">
    <location>
        <position position="1"/>
    </location>
</feature>
<dbReference type="AlphaFoldDB" id="A0A9E7E7Q8"/>
<accession>A0A9E7E7Q8</accession>
<keyword evidence="5" id="KW-1185">Reference proteome</keyword>
<protein>
    <submittedName>
        <fullName evidence="4">Uncharacterized protein</fullName>
    </submittedName>
</protein>
<proteinExistence type="predicted"/>
<dbReference type="PANTHER" id="PTHR35490:SF2">
    <property type="entry name" value="BACTERIOPHAGE N4 ADSORPTION B PROTEIN"/>
    <property type="match status" value="1"/>
</dbReference>
<feature type="transmembrane region" description="Helical" evidence="3">
    <location>
        <begin position="428"/>
        <end position="449"/>
    </location>
</feature>
<dbReference type="EMBL" id="CP097502">
    <property type="protein sequence ID" value="URD72039.1"/>
    <property type="molecule type" value="Genomic_DNA"/>
</dbReference>
<evidence type="ECO:0000313" key="4">
    <source>
        <dbReference type="EMBL" id="URD72039.1"/>
    </source>
</evidence>
<organism evidence="4 5">
    <name type="scientific">Musa troglodytarum</name>
    <name type="common">fe'i banana</name>
    <dbReference type="NCBI Taxonomy" id="320322"/>
    <lineage>
        <taxon>Eukaryota</taxon>
        <taxon>Viridiplantae</taxon>
        <taxon>Streptophyta</taxon>
        <taxon>Embryophyta</taxon>
        <taxon>Tracheophyta</taxon>
        <taxon>Spermatophyta</taxon>
        <taxon>Magnoliopsida</taxon>
        <taxon>Liliopsida</taxon>
        <taxon>Zingiberales</taxon>
        <taxon>Musaceae</taxon>
        <taxon>Musa</taxon>
    </lineage>
</organism>
<evidence type="ECO:0000256" key="1">
    <source>
        <dbReference type="SAM" id="Coils"/>
    </source>
</evidence>
<evidence type="ECO:0000256" key="2">
    <source>
        <dbReference type="SAM" id="MobiDB-lite"/>
    </source>
</evidence>
<sequence length="467" mass="51433">IQRTQSNRTVFGGWVSNFRVNRSIASALLSISPVLSLRSEICSDSVSPAFQVDFLQSGLESRRPAAPKRPPPAPTMVGRPPIPQTSSATKNVPRPNISPALYAIPESTPLPDSPSSFPPASPYIINHKRRGPRLLNGGSRPPPPPQVEQKAGAVNGNGVEVGVNGSHGDEFDGKGKPGASHGGQGEPDSVAVELREEKLKDAHVESGVVASEELAKPCPVNLEGDMEIEDFFDPQDSLSTSSNPELDRSNSSVCWRPGTPSGEYFDAYEEISSDGTSQSYRIIEDELRETRLNLLLEIEKCKQTEEAVENLQNQWKMLSHHLSLVGLKLSAPTFTIEVDKQSNVDPAELCQHIVVSRFVADAIGRACSRAEVEMETEPLIESKNFEIARLRDRLQYYEAANREMSQRNQEAVELARQHRNRRKRRQKWFWCSVGLIATLGATAIAWSYLPVSRSSTTEGTATESREK</sequence>
<dbReference type="PANTHER" id="PTHR35490">
    <property type="entry name" value="BACTERIOPHAGE N4 ADSORPTION B PROTEIN"/>
    <property type="match status" value="1"/>
</dbReference>
<gene>
    <name evidence="4" type="ORF">MUK42_08331</name>
</gene>
<keyword evidence="3" id="KW-0472">Membrane</keyword>
<dbReference type="Proteomes" id="UP001055439">
    <property type="component" value="Chromosome 1"/>
</dbReference>
<feature type="compositionally biased region" description="Low complexity" evidence="2">
    <location>
        <begin position="154"/>
        <end position="164"/>
    </location>
</feature>
<reference evidence="4" key="1">
    <citation type="submission" date="2022-05" db="EMBL/GenBank/DDBJ databases">
        <title>The Musa troglodytarum L. genome provides insights into the mechanism of non-climacteric behaviour and enrichment of carotenoids.</title>
        <authorList>
            <person name="Wang J."/>
        </authorList>
    </citation>
    <scope>NUCLEOTIDE SEQUENCE</scope>
    <source>
        <tissue evidence="4">Leaf</tissue>
    </source>
</reference>
<keyword evidence="3" id="KW-1133">Transmembrane helix</keyword>
<evidence type="ECO:0000256" key="3">
    <source>
        <dbReference type="SAM" id="Phobius"/>
    </source>
</evidence>
<keyword evidence="1" id="KW-0175">Coiled coil</keyword>
<feature type="compositionally biased region" description="Polar residues" evidence="2">
    <location>
        <begin position="236"/>
        <end position="252"/>
    </location>
</feature>
<feature type="coiled-coil region" evidence="1">
    <location>
        <begin position="387"/>
        <end position="421"/>
    </location>
</feature>
<feature type="region of interest" description="Disordered" evidence="2">
    <location>
        <begin position="232"/>
        <end position="252"/>
    </location>
</feature>
<name>A0A9E7E7Q8_9LILI</name>
<evidence type="ECO:0000313" key="5">
    <source>
        <dbReference type="Proteomes" id="UP001055439"/>
    </source>
</evidence>
<dbReference type="OrthoDB" id="1923043at2759"/>
<feature type="region of interest" description="Disordered" evidence="2">
    <location>
        <begin position="60"/>
        <end position="189"/>
    </location>
</feature>